<keyword evidence="2" id="KW-1185">Reference proteome</keyword>
<evidence type="ECO:0000313" key="1">
    <source>
        <dbReference type="EMBL" id="MDW0111138.1"/>
    </source>
</evidence>
<comment type="caution">
    <text evidence="1">The sequence shown here is derived from an EMBL/GenBank/DDBJ whole genome shotgun (WGS) entry which is preliminary data.</text>
</comment>
<sequence>MNNPWKDLSRLTQIRVADTSNHNLYWFKDAFDSFGLLIQCRTGTFTESHSITLKGIQIEIDNSVEPSKLLLILKDQEDWEIFKILCDDLIGVVSYELDDTLIIEELSKRLNRWQKLLQYELKIGISIQKQRGLFSELLLLKRFVAERYGYNEAVDCWTGPDHCKQDFICNDSAIEVKSYNSSRGRYVKVSSVDQLDSTKKNLYLAAVALSENQQGEDISDVIEEIKMNLNFNTLLKFENKLGEYGYFPEILQEPLQKYIADTIYFYEVKESFPRIIPVNISSAINKVEYEINLSKCELFKISSEEIIL</sequence>
<proteinExistence type="predicted"/>
<accession>A0ABU4G2F3</accession>
<dbReference type="EMBL" id="JAUBDH010000010">
    <property type="protein sequence ID" value="MDW0111138.1"/>
    <property type="molecule type" value="Genomic_DNA"/>
</dbReference>
<dbReference type="Pfam" id="PF14390">
    <property type="entry name" value="DUF4420"/>
    <property type="match status" value="1"/>
</dbReference>
<organism evidence="1 2">
    <name type="scientific">Sporosarcina aquimarina</name>
    <dbReference type="NCBI Taxonomy" id="114975"/>
    <lineage>
        <taxon>Bacteria</taxon>
        <taxon>Bacillati</taxon>
        <taxon>Bacillota</taxon>
        <taxon>Bacilli</taxon>
        <taxon>Bacillales</taxon>
        <taxon>Caryophanaceae</taxon>
        <taxon>Sporosarcina</taxon>
    </lineage>
</organism>
<reference evidence="1 2" key="1">
    <citation type="submission" date="2023-06" db="EMBL/GenBank/DDBJ databases">
        <title>Sporosarcina sp. nov., isolated from Korean traditional fermented seafood 'Jeotgal'.</title>
        <authorList>
            <person name="Yang A.-I."/>
            <person name="Shin N.-R."/>
        </authorList>
    </citation>
    <scope>NUCLEOTIDE SEQUENCE [LARGE SCALE GENOMIC DNA]</scope>
    <source>
        <strain evidence="1 2">KCTC3840</strain>
    </source>
</reference>
<gene>
    <name evidence="1" type="ORF">QT716_14020</name>
</gene>
<dbReference type="InterPro" id="IPR025534">
    <property type="entry name" value="DUF4420"/>
</dbReference>
<protein>
    <submittedName>
        <fullName evidence="1">PD-(D/E)XK motif protein</fullName>
    </submittedName>
</protein>
<evidence type="ECO:0000313" key="2">
    <source>
        <dbReference type="Proteomes" id="UP001280629"/>
    </source>
</evidence>
<name>A0ABU4G2F3_9BACL</name>
<dbReference type="RefSeq" id="WP_317936744.1">
    <property type="nucleotide sequence ID" value="NZ_JAUBDH010000010.1"/>
</dbReference>
<dbReference type="Proteomes" id="UP001280629">
    <property type="component" value="Unassembled WGS sequence"/>
</dbReference>